<dbReference type="Proteomes" id="UP000191055">
    <property type="component" value="Unassembled WGS sequence"/>
</dbReference>
<feature type="transmembrane region" description="Helical" evidence="1">
    <location>
        <begin position="198"/>
        <end position="217"/>
    </location>
</feature>
<dbReference type="AlphaFoldDB" id="A0A1T5HCH0"/>
<dbReference type="PANTHER" id="PTHR37308">
    <property type="entry name" value="INTEGRAL MEMBRANE PROTEIN"/>
    <property type="match status" value="1"/>
</dbReference>
<proteinExistence type="predicted"/>
<keyword evidence="1" id="KW-1133">Transmembrane helix</keyword>
<evidence type="ECO:0000313" key="2">
    <source>
        <dbReference type="EMBL" id="SKC18372.1"/>
    </source>
</evidence>
<feature type="transmembrane region" description="Helical" evidence="1">
    <location>
        <begin position="122"/>
        <end position="140"/>
    </location>
</feature>
<feature type="transmembrane region" description="Helical" evidence="1">
    <location>
        <begin position="12"/>
        <end position="36"/>
    </location>
</feature>
<feature type="transmembrane region" description="Helical" evidence="1">
    <location>
        <begin position="68"/>
        <end position="86"/>
    </location>
</feature>
<gene>
    <name evidence="2" type="ORF">SAMN03080601_02233</name>
</gene>
<sequence length="300" mass="32845">MIKESIGHGLKGIAMGAANVIPGVSGGTIALITGIFERLINAIKSFDVKAFQMILKGNFKEFAKHTDLVFLITLFAGIAVAILSLARILEYMFVQHPTYVWAYFFGLVLASVWFVGKTVGKWHTGSIISLIAGASIAVSITVMSPASENGALWYLFICGIVAVCSMILPGLSGSFVLILMGNYQLVMIQAVNQFRLDILIPVIAGGAFGLMAFSRLLSWLMKRFPHSTIAVLTGFIAGSLGILWPWKHELTETFGEKTKVIGYDWFWPQTDTTFWLAVLIFFTGIATIYATELIARSKTE</sequence>
<evidence type="ECO:0000256" key="1">
    <source>
        <dbReference type="SAM" id="Phobius"/>
    </source>
</evidence>
<feature type="transmembrane region" description="Helical" evidence="1">
    <location>
        <begin position="274"/>
        <end position="295"/>
    </location>
</feature>
<keyword evidence="1" id="KW-0472">Membrane</keyword>
<feature type="transmembrane region" description="Helical" evidence="1">
    <location>
        <begin position="152"/>
        <end position="178"/>
    </location>
</feature>
<accession>A0A1T5HCH0</accession>
<name>A0A1T5HCH0_9BACT</name>
<keyword evidence="1" id="KW-0812">Transmembrane</keyword>
<dbReference type="InterPro" id="IPR007163">
    <property type="entry name" value="VCA0040-like"/>
</dbReference>
<dbReference type="KEGG" id="asx:CDL62_17130"/>
<keyword evidence="3" id="KW-1185">Reference proteome</keyword>
<protein>
    <submittedName>
        <fullName evidence="2">Putative membrane protein</fullName>
    </submittedName>
</protein>
<organism evidence="2 3">
    <name type="scientific">Alkalitalea saponilacus</name>
    <dbReference type="NCBI Taxonomy" id="889453"/>
    <lineage>
        <taxon>Bacteria</taxon>
        <taxon>Pseudomonadati</taxon>
        <taxon>Bacteroidota</taxon>
        <taxon>Bacteroidia</taxon>
        <taxon>Marinilabiliales</taxon>
        <taxon>Marinilabiliaceae</taxon>
        <taxon>Alkalitalea</taxon>
    </lineage>
</organism>
<dbReference type="OrthoDB" id="9793746at2"/>
<dbReference type="EMBL" id="FUYV01000012">
    <property type="protein sequence ID" value="SKC18372.1"/>
    <property type="molecule type" value="Genomic_DNA"/>
</dbReference>
<dbReference type="PANTHER" id="PTHR37308:SF1">
    <property type="entry name" value="POLYPRENYL-PHOSPHATE TRANSPORTER"/>
    <property type="match status" value="1"/>
</dbReference>
<feature type="transmembrane region" description="Helical" evidence="1">
    <location>
        <begin position="98"/>
        <end position="116"/>
    </location>
</feature>
<dbReference type="STRING" id="889453.SAMN03080601_02233"/>
<dbReference type="Pfam" id="PF04018">
    <property type="entry name" value="VCA0040-like"/>
    <property type="match status" value="1"/>
</dbReference>
<evidence type="ECO:0000313" key="3">
    <source>
        <dbReference type="Proteomes" id="UP000191055"/>
    </source>
</evidence>
<feature type="transmembrane region" description="Helical" evidence="1">
    <location>
        <begin position="229"/>
        <end position="246"/>
    </location>
</feature>
<dbReference type="RefSeq" id="WP_079557955.1">
    <property type="nucleotide sequence ID" value="NZ_CP021904.1"/>
</dbReference>
<reference evidence="2 3" key="1">
    <citation type="submission" date="2017-02" db="EMBL/GenBank/DDBJ databases">
        <authorList>
            <person name="Peterson S.W."/>
        </authorList>
    </citation>
    <scope>NUCLEOTIDE SEQUENCE [LARGE SCALE GENOMIC DNA]</scope>
    <source>
        <strain evidence="2 3">DSM 24412</strain>
    </source>
</reference>